<dbReference type="KEGG" id="apai:APAC_1459"/>
<evidence type="ECO:0000256" key="3">
    <source>
        <dbReference type="ARBA" id="ARBA00022982"/>
    </source>
</evidence>
<gene>
    <name evidence="8" type="ORF">APAC_1459</name>
</gene>
<dbReference type="Pfam" id="PF00085">
    <property type="entry name" value="Thioredoxin"/>
    <property type="match status" value="1"/>
</dbReference>
<keyword evidence="5" id="KW-0676">Redox-active center</keyword>
<keyword evidence="4" id="KW-1015">Disulfide bond</keyword>
<accession>A0A5C2H8M4</accession>
<keyword evidence="9" id="KW-1185">Reference proteome</keyword>
<evidence type="ECO:0000256" key="6">
    <source>
        <dbReference type="NCBIfam" id="TIGR01068"/>
    </source>
</evidence>
<comment type="similarity">
    <text evidence="1">Belongs to the thioredoxin family.</text>
</comment>
<dbReference type="AlphaFoldDB" id="A0A5C2H8M4"/>
<keyword evidence="3" id="KW-0249">Electron transport</keyword>
<reference evidence="8 9" key="1">
    <citation type="submission" date="2019-09" db="EMBL/GenBank/DDBJ databases">
        <title>Complete genome sequencing of four Arcobacter species reveals a diverse suite of mobile elements.</title>
        <authorList>
            <person name="Miller W.G."/>
            <person name="Yee E."/>
            <person name="Bono J.L."/>
        </authorList>
    </citation>
    <scope>NUCLEOTIDE SEQUENCE [LARGE SCALE GENOMIC DNA]</scope>
    <source>
        <strain evidence="8 9">LMG 26638</strain>
    </source>
</reference>
<evidence type="ECO:0000313" key="8">
    <source>
        <dbReference type="EMBL" id="QEP34568.1"/>
    </source>
</evidence>
<dbReference type="InterPro" id="IPR005746">
    <property type="entry name" value="Thioredoxin"/>
</dbReference>
<evidence type="ECO:0000256" key="2">
    <source>
        <dbReference type="ARBA" id="ARBA00022448"/>
    </source>
</evidence>
<keyword evidence="2" id="KW-0813">Transport</keyword>
<organism evidence="8 9">
    <name type="scientific">Malaciobacter pacificus</name>
    <dbReference type="NCBI Taxonomy" id="1080223"/>
    <lineage>
        <taxon>Bacteria</taxon>
        <taxon>Pseudomonadati</taxon>
        <taxon>Campylobacterota</taxon>
        <taxon>Epsilonproteobacteria</taxon>
        <taxon>Campylobacterales</taxon>
        <taxon>Arcobacteraceae</taxon>
        <taxon>Malaciobacter</taxon>
    </lineage>
</organism>
<evidence type="ECO:0000256" key="1">
    <source>
        <dbReference type="ARBA" id="ARBA00008987"/>
    </source>
</evidence>
<dbReference type="PROSITE" id="PS51352">
    <property type="entry name" value="THIOREDOXIN_2"/>
    <property type="match status" value="1"/>
</dbReference>
<dbReference type="GO" id="GO:0005829">
    <property type="term" value="C:cytosol"/>
    <property type="evidence" value="ECO:0007669"/>
    <property type="project" value="TreeGrafter"/>
</dbReference>
<dbReference type="Proteomes" id="UP000322726">
    <property type="component" value="Chromosome"/>
</dbReference>
<dbReference type="Gene3D" id="2.30.30.380">
    <property type="entry name" value="Zn-finger domain of Sec23/24"/>
    <property type="match status" value="1"/>
</dbReference>
<dbReference type="Gene3D" id="3.40.30.10">
    <property type="entry name" value="Glutaredoxin"/>
    <property type="match status" value="1"/>
</dbReference>
<evidence type="ECO:0000259" key="7">
    <source>
        <dbReference type="PROSITE" id="PS51352"/>
    </source>
</evidence>
<evidence type="ECO:0000256" key="4">
    <source>
        <dbReference type="ARBA" id="ARBA00023157"/>
    </source>
</evidence>
<dbReference type="FunFam" id="3.40.30.10:FF:000001">
    <property type="entry name" value="Thioredoxin"/>
    <property type="match status" value="1"/>
</dbReference>
<evidence type="ECO:0000256" key="5">
    <source>
        <dbReference type="ARBA" id="ARBA00023284"/>
    </source>
</evidence>
<reference evidence="9" key="2">
    <citation type="submission" date="2019-09" db="EMBL/GenBank/DDBJ databases">
        <title>Complete genome sequencing of four Arcobacter species reveals a diverse suite of mobile elements.</title>
        <authorList>
            <person name="On S.L.W."/>
            <person name="Miller W.G."/>
            <person name="Biggs P."/>
            <person name="Cornelius A."/>
            <person name="Vandamme P."/>
        </authorList>
    </citation>
    <scope>NUCLEOTIDE SEQUENCE [LARGE SCALE GENOMIC DNA]</scope>
    <source>
        <strain evidence="9">LMG 26638</strain>
    </source>
</reference>
<dbReference type="NCBIfam" id="NF008229">
    <property type="entry name" value="PRK10996.1"/>
    <property type="match status" value="1"/>
</dbReference>
<protein>
    <recommendedName>
        <fullName evidence="6">Thioredoxin</fullName>
    </recommendedName>
</protein>
<feature type="domain" description="Thioredoxin" evidence="7">
    <location>
        <begin position="39"/>
        <end position="143"/>
    </location>
</feature>
<dbReference type="CDD" id="cd02947">
    <property type="entry name" value="TRX_family"/>
    <property type="match status" value="1"/>
</dbReference>
<evidence type="ECO:0000313" key="9">
    <source>
        <dbReference type="Proteomes" id="UP000322726"/>
    </source>
</evidence>
<reference evidence="8 9" key="3">
    <citation type="submission" date="2019-09" db="EMBL/GenBank/DDBJ databases">
        <title>Taxonomic note: a critical rebuttal of the proposed division of the genus Arcobacter into six genera, emended descriptions of Arcobacter anaerophilus and the genus Arcobacter, and an assessment of genus-level boundaries for Epsilonproteobacteria using in silico genomic comparator tools.</title>
        <authorList>
            <person name="On S.L.W."/>
            <person name="Miller W.G."/>
            <person name="Biggs P."/>
            <person name="Cornelius A."/>
            <person name="Vandamme P."/>
        </authorList>
    </citation>
    <scope>NUCLEOTIDE SEQUENCE [LARGE SCALE GENOMIC DNA]</scope>
    <source>
        <strain evidence="8 9">LMG 26638</strain>
    </source>
</reference>
<dbReference type="GO" id="GO:0015035">
    <property type="term" value="F:protein-disulfide reductase activity"/>
    <property type="evidence" value="ECO:0007669"/>
    <property type="project" value="UniProtKB-UniRule"/>
</dbReference>
<sequence>MSKLNIVCPHCKKVNSIPKKDSYSKANCGSCKNSLLDTTPIELDESNFDHVIVNSDIPVIVDFWAPWCGPCKMFAPIYNEVSQKYPLKALFTKVNTEAEQNLGAKFGIRSIPTLIIYKNGVEVKRVSGALDPLRLSNLINENL</sequence>
<dbReference type="SUPFAM" id="SSF52833">
    <property type="entry name" value="Thioredoxin-like"/>
    <property type="match status" value="1"/>
</dbReference>
<dbReference type="RefSeq" id="WP_130233498.1">
    <property type="nucleotide sequence ID" value="NZ_BMEF01000003.1"/>
</dbReference>
<dbReference type="PANTHER" id="PTHR45663:SF40">
    <property type="entry name" value="THIOREDOXIN 2"/>
    <property type="match status" value="1"/>
</dbReference>
<dbReference type="NCBIfam" id="TIGR01068">
    <property type="entry name" value="thioredoxin"/>
    <property type="match status" value="1"/>
</dbReference>
<dbReference type="EMBL" id="CP035928">
    <property type="protein sequence ID" value="QEP34568.1"/>
    <property type="molecule type" value="Genomic_DNA"/>
</dbReference>
<dbReference type="PRINTS" id="PR00421">
    <property type="entry name" value="THIOREDOXIN"/>
</dbReference>
<dbReference type="InterPro" id="IPR036249">
    <property type="entry name" value="Thioredoxin-like_sf"/>
</dbReference>
<dbReference type="PROSITE" id="PS00194">
    <property type="entry name" value="THIOREDOXIN_1"/>
    <property type="match status" value="1"/>
</dbReference>
<dbReference type="InterPro" id="IPR013766">
    <property type="entry name" value="Thioredoxin_domain"/>
</dbReference>
<dbReference type="OrthoDB" id="9790390at2"/>
<proteinExistence type="inferred from homology"/>
<name>A0A5C2H8M4_9BACT</name>
<dbReference type="InterPro" id="IPR017937">
    <property type="entry name" value="Thioredoxin_CS"/>
</dbReference>
<dbReference type="PANTHER" id="PTHR45663">
    <property type="entry name" value="GEO12009P1"/>
    <property type="match status" value="1"/>
</dbReference>